<dbReference type="HOGENOM" id="CLU_820798_0_0_11"/>
<sequence length="338" mass="37408">MLRSEADLETWFVRRKAARGAGLPEPGLYLSVSLRGTSGAAAQLVLALGRGLEDGLAELGLSAVRSRLVRWAEDRDEWDPVWTDESYRRFAAEGGLPETLALFQYWDVDGYPQGRKEAQARVALRRSRTDPQVWTCAVNASALHGDAERADRAGEVFARLLARAAEEPGVVYGALVYDRTSAFHTWLPYEKHHPCPEAEVMAFEVARGYYWANLLTERHVHYLGGPAALADRAAELGITVDFLTDRPNGGGERGPRVLVRDPAPLTGFDDARLAAMRDLLDPVLQHRGEGLGGYCGWPLRVLKEPGTSFREVPTDIEIPWFEDDGRMPEGGNGYRLVP</sequence>
<name>E4N1I3_KITSK</name>
<proteinExistence type="predicted"/>
<protein>
    <submittedName>
        <fullName evidence="1">Uncharacterized protein</fullName>
    </submittedName>
</protein>
<dbReference type="KEGG" id="ksk:KSE_62540"/>
<accession>E4N1I3</accession>
<organism evidence="1 2">
    <name type="scientific">Kitasatospora setae (strain ATCC 33774 / DSM 43861 / JCM 3304 / KCC A-0304 / NBRC 14216 / KM-6054)</name>
    <name type="common">Streptomyces setae</name>
    <dbReference type="NCBI Taxonomy" id="452652"/>
    <lineage>
        <taxon>Bacteria</taxon>
        <taxon>Bacillati</taxon>
        <taxon>Actinomycetota</taxon>
        <taxon>Actinomycetes</taxon>
        <taxon>Kitasatosporales</taxon>
        <taxon>Streptomycetaceae</taxon>
        <taxon>Kitasatospora</taxon>
    </lineage>
</organism>
<dbReference type="PATRIC" id="fig|452652.3.peg.6269"/>
<dbReference type="eggNOG" id="ENOG50323D5">
    <property type="taxonomic scope" value="Bacteria"/>
</dbReference>
<evidence type="ECO:0000313" key="1">
    <source>
        <dbReference type="EMBL" id="BAJ32017.1"/>
    </source>
</evidence>
<dbReference type="Proteomes" id="UP000007076">
    <property type="component" value="Chromosome"/>
</dbReference>
<gene>
    <name evidence="1" type="ordered locus">KSE_62540</name>
</gene>
<dbReference type="RefSeq" id="WP_014139313.1">
    <property type="nucleotide sequence ID" value="NC_016109.1"/>
</dbReference>
<reference evidence="1 2" key="1">
    <citation type="journal article" date="2010" name="DNA Res.">
        <title>Genome sequence of Kitasatospora setae NBRC 14216T: an evolutionary snapshot of the family Streptomycetaceae.</title>
        <authorList>
            <person name="Ichikawa N."/>
            <person name="Oguchi A."/>
            <person name="Ikeda H."/>
            <person name="Ishikawa J."/>
            <person name="Kitani S."/>
            <person name="Watanabe Y."/>
            <person name="Nakamura S."/>
            <person name="Katano Y."/>
            <person name="Kishi E."/>
            <person name="Sasagawa M."/>
            <person name="Ankai A."/>
            <person name="Fukui S."/>
            <person name="Hashimoto Y."/>
            <person name="Kamata S."/>
            <person name="Otoguro M."/>
            <person name="Tanikawa S."/>
            <person name="Nihira T."/>
            <person name="Horinouchi S."/>
            <person name="Ohnishi Y."/>
            <person name="Hayakawa M."/>
            <person name="Kuzuyama T."/>
            <person name="Arisawa A."/>
            <person name="Nomoto F."/>
            <person name="Miura H."/>
            <person name="Takahashi Y."/>
            <person name="Fujita N."/>
        </authorList>
    </citation>
    <scope>NUCLEOTIDE SEQUENCE [LARGE SCALE GENOMIC DNA]</scope>
    <source>
        <strain evidence="2">ATCC 33774 / DSM 43861 / JCM 3304 / KCC A-0304 / NBRC 14216 / KM-6054</strain>
    </source>
</reference>
<dbReference type="EMBL" id="AP010968">
    <property type="protein sequence ID" value="BAJ32017.1"/>
    <property type="molecule type" value="Genomic_DNA"/>
</dbReference>
<evidence type="ECO:0000313" key="2">
    <source>
        <dbReference type="Proteomes" id="UP000007076"/>
    </source>
</evidence>
<dbReference type="AlphaFoldDB" id="E4N1I3"/>
<keyword evidence="2" id="KW-1185">Reference proteome</keyword>